<evidence type="ECO:0000313" key="2">
    <source>
        <dbReference type="Proteomes" id="UP001055879"/>
    </source>
</evidence>
<evidence type="ECO:0000313" key="1">
    <source>
        <dbReference type="EMBL" id="KAI3684738.1"/>
    </source>
</evidence>
<dbReference type="Proteomes" id="UP001055879">
    <property type="component" value="Linkage Group LG12"/>
</dbReference>
<keyword evidence="2" id="KW-1185">Reference proteome</keyword>
<name>A0ACB8YHV5_ARCLA</name>
<sequence length="343" mass="39492">MAPRIFSQGRPKVLPPNLKLILRVGNKIFRWCNMIDINLQLVNDMVTLENHSYIHAAYKEFWQAWINSPKDINPPSFHFKFPTVRKPYRFFSSSPPPLSSNEEEQGTEKMVVSKQNYEDLRKQRLEENKRRMEELHLPQLSQALKTAHSPKPSPMKRTKPRVIGTEMVEVRRSSRVANKPAPVYKEIVVYERVDLPRRRYNYTRKDLANRVYASDEAREYATNKADELEAKLEGGHPSFVKPMLQSHVTGGFWLGLPGHFCRKNLPKKDGTVTLIDEEGEEFPTVYLSHKAGLSGGWRGFSISHGLVDGDALVFQLTKSTVFKVYIIRCKDYEEGEKNDASDA</sequence>
<accession>A0ACB8YHV5</accession>
<reference evidence="2" key="1">
    <citation type="journal article" date="2022" name="Mol. Ecol. Resour.">
        <title>The genomes of chicory, endive, great burdock and yacon provide insights into Asteraceae palaeo-polyploidization history and plant inulin production.</title>
        <authorList>
            <person name="Fan W."/>
            <person name="Wang S."/>
            <person name="Wang H."/>
            <person name="Wang A."/>
            <person name="Jiang F."/>
            <person name="Liu H."/>
            <person name="Zhao H."/>
            <person name="Xu D."/>
            <person name="Zhang Y."/>
        </authorList>
    </citation>
    <scope>NUCLEOTIDE SEQUENCE [LARGE SCALE GENOMIC DNA]</scope>
    <source>
        <strain evidence="2">cv. Niubang</strain>
    </source>
</reference>
<proteinExistence type="predicted"/>
<comment type="caution">
    <text evidence="1">The sequence shown here is derived from an EMBL/GenBank/DDBJ whole genome shotgun (WGS) entry which is preliminary data.</text>
</comment>
<protein>
    <submittedName>
        <fullName evidence="1">Uncharacterized protein</fullName>
    </submittedName>
</protein>
<reference evidence="1 2" key="2">
    <citation type="journal article" date="2022" name="Mol. Ecol. Resour.">
        <title>The genomes of chicory, endive, great burdock and yacon provide insights into Asteraceae paleo-polyploidization history and plant inulin production.</title>
        <authorList>
            <person name="Fan W."/>
            <person name="Wang S."/>
            <person name="Wang H."/>
            <person name="Wang A."/>
            <person name="Jiang F."/>
            <person name="Liu H."/>
            <person name="Zhao H."/>
            <person name="Xu D."/>
            <person name="Zhang Y."/>
        </authorList>
    </citation>
    <scope>NUCLEOTIDE SEQUENCE [LARGE SCALE GENOMIC DNA]</scope>
    <source>
        <strain evidence="2">cv. Niubang</strain>
    </source>
</reference>
<gene>
    <name evidence="1" type="ORF">L6452_33964</name>
</gene>
<organism evidence="1 2">
    <name type="scientific">Arctium lappa</name>
    <name type="common">Greater burdock</name>
    <name type="synonym">Lappa major</name>
    <dbReference type="NCBI Taxonomy" id="4217"/>
    <lineage>
        <taxon>Eukaryota</taxon>
        <taxon>Viridiplantae</taxon>
        <taxon>Streptophyta</taxon>
        <taxon>Embryophyta</taxon>
        <taxon>Tracheophyta</taxon>
        <taxon>Spermatophyta</taxon>
        <taxon>Magnoliopsida</taxon>
        <taxon>eudicotyledons</taxon>
        <taxon>Gunneridae</taxon>
        <taxon>Pentapetalae</taxon>
        <taxon>asterids</taxon>
        <taxon>campanulids</taxon>
        <taxon>Asterales</taxon>
        <taxon>Asteraceae</taxon>
        <taxon>Carduoideae</taxon>
        <taxon>Cardueae</taxon>
        <taxon>Arctiinae</taxon>
        <taxon>Arctium</taxon>
    </lineage>
</organism>
<dbReference type="EMBL" id="CM042058">
    <property type="protein sequence ID" value="KAI3684738.1"/>
    <property type="molecule type" value="Genomic_DNA"/>
</dbReference>